<feature type="domain" description="Aminopeptidase N-like N-terminal" evidence="14">
    <location>
        <begin position="25"/>
        <end position="187"/>
    </location>
</feature>
<dbReference type="GO" id="GO:0070006">
    <property type="term" value="F:metalloaminopeptidase activity"/>
    <property type="evidence" value="ECO:0007669"/>
    <property type="project" value="TreeGrafter"/>
</dbReference>
<dbReference type="SUPFAM" id="SSF63737">
    <property type="entry name" value="Leukotriene A4 hydrolase N-terminal domain"/>
    <property type="match status" value="1"/>
</dbReference>
<dbReference type="InterPro" id="IPR001930">
    <property type="entry name" value="Peptidase_M1"/>
</dbReference>
<feature type="domain" description="Peptidase M1 membrane alanine aminopeptidase" evidence="13">
    <location>
        <begin position="228"/>
        <end position="427"/>
    </location>
</feature>
<dbReference type="InterPro" id="IPR050344">
    <property type="entry name" value="Peptidase_M1_aminopeptidases"/>
</dbReference>
<dbReference type="GO" id="GO:0016020">
    <property type="term" value="C:membrane"/>
    <property type="evidence" value="ECO:0007669"/>
    <property type="project" value="TreeGrafter"/>
</dbReference>
<dbReference type="PANTHER" id="PTHR11533">
    <property type="entry name" value="PROTEASE M1 ZINC METALLOPROTEASE"/>
    <property type="match status" value="1"/>
</dbReference>
<dbReference type="GO" id="GO:0005737">
    <property type="term" value="C:cytoplasm"/>
    <property type="evidence" value="ECO:0007669"/>
    <property type="project" value="TreeGrafter"/>
</dbReference>
<dbReference type="EC" id="3.4.11.2" evidence="4"/>
<evidence type="ECO:0000313" key="16">
    <source>
        <dbReference type="Proteomes" id="UP000198510"/>
    </source>
</evidence>
<comment type="cofactor">
    <cofactor evidence="2">
        <name>Zn(2+)</name>
        <dbReference type="ChEBI" id="CHEBI:29105"/>
    </cofactor>
</comment>
<dbReference type="GO" id="GO:0043171">
    <property type="term" value="P:peptide catabolic process"/>
    <property type="evidence" value="ECO:0007669"/>
    <property type="project" value="TreeGrafter"/>
</dbReference>
<dbReference type="InterPro" id="IPR027268">
    <property type="entry name" value="Peptidase_M4/M1_CTD_sf"/>
</dbReference>
<comment type="similarity">
    <text evidence="3">Belongs to the peptidase M1 family.</text>
</comment>
<feature type="signal peptide" evidence="12">
    <location>
        <begin position="1"/>
        <end position="19"/>
    </location>
</feature>
<sequence length="433" mass="48716">MRWLVWTLLLISRSGAAQSALDVLNYRVRLTPHLTDQSVRGEVLIRFRITGDVPDSIAFDCGALTLTTATHQAQPLPYSVHDRRVWLAVGDLSPADSLYEVALAYHGTPPAGIRFFPAREQVYTVFSTSQWMVCVDAPDDKATFELALAVPTHWQTVGNGALLRTETLPDGTALHTWRQDAPVSTYLFGFAAGPFQQQTWPAGQTQLRFLTDSLSKAEVRQVFATTGDILHFFEEKAGVPYPDSVYTQVLAAGRVAQEMSSFAVMRESYGPDALADAQAIWLSAHELAHQWWGNGVTCADWAHFWLNEGMANFMTAAYKEHRFGRAAYAQEIEVSRAAYEKVKAAGHDRALVFPDWNHPSADDRTLVYNKGAYVLHLLRQELGDARFWKALRAYTQTYFGQSVTTVEFQRAMERASGRKLQAFFDRWVYHPQN</sequence>
<evidence type="ECO:0000259" key="13">
    <source>
        <dbReference type="Pfam" id="PF01433"/>
    </source>
</evidence>
<evidence type="ECO:0000256" key="9">
    <source>
        <dbReference type="ARBA" id="ARBA00022801"/>
    </source>
</evidence>
<dbReference type="GO" id="GO:0006508">
    <property type="term" value="P:proteolysis"/>
    <property type="evidence" value="ECO:0007669"/>
    <property type="project" value="UniProtKB-KW"/>
</dbReference>
<evidence type="ECO:0000256" key="2">
    <source>
        <dbReference type="ARBA" id="ARBA00001947"/>
    </source>
</evidence>
<evidence type="ECO:0000256" key="8">
    <source>
        <dbReference type="ARBA" id="ARBA00022723"/>
    </source>
</evidence>
<keyword evidence="9" id="KW-0378">Hydrolase</keyword>
<dbReference type="SUPFAM" id="SSF55486">
    <property type="entry name" value="Metalloproteases ('zincins'), catalytic domain"/>
    <property type="match status" value="1"/>
</dbReference>
<keyword evidence="16" id="KW-1185">Reference proteome</keyword>
<dbReference type="STRING" id="1075417.SAMN05421823_10528"/>
<evidence type="ECO:0000256" key="10">
    <source>
        <dbReference type="ARBA" id="ARBA00022833"/>
    </source>
</evidence>
<evidence type="ECO:0000256" key="6">
    <source>
        <dbReference type="ARBA" id="ARBA00022438"/>
    </source>
</evidence>
<dbReference type="InterPro" id="IPR045357">
    <property type="entry name" value="Aminopeptidase_N-like_N"/>
</dbReference>
<keyword evidence="8" id="KW-0479">Metal-binding</keyword>
<comment type="catalytic activity">
    <reaction evidence="1">
        <text>Release of an N-terminal amino acid, Xaa-|-Yaa- from a peptide, amide or arylamide. Xaa is preferably Ala, but may be most amino acids including Pro (slow action). When a terminal hydrophobic residue is followed by a prolyl residue, the two may be released as an intact Xaa-Pro dipeptide.</text>
        <dbReference type="EC" id="3.4.11.2"/>
    </reaction>
</comment>
<evidence type="ECO:0000256" key="5">
    <source>
        <dbReference type="ARBA" id="ARBA00015611"/>
    </source>
</evidence>
<keyword evidence="6" id="KW-0031">Aminopeptidase</keyword>
<dbReference type="GO" id="GO:0008270">
    <property type="term" value="F:zinc ion binding"/>
    <property type="evidence" value="ECO:0007669"/>
    <property type="project" value="InterPro"/>
</dbReference>
<keyword evidence="10" id="KW-0862">Zinc</keyword>
<dbReference type="Proteomes" id="UP000198510">
    <property type="component" value="Unassembled WGS sequence"/>
</dbReference>
<proteinExistence type="inferred from homology"/>
<dbReference type="Gene3D" id="2.60.40.1730">
    <property type="entry name" value="tricorn interacting facor f3 domain"/>
    <property type="match status" value="1"/>
</dbReference>
<gene>
    <name evidence="15" type="ORF">SAMN05421823_10528</name>
</gene>
<dbReference type="CDD" id="cd09603">
    <property type="entry name" value="M1_APN_like"/>
    <property type="match status" value="1"/>
</dbReference>
<dbReference type="PRINTS" id="PR00756">
    <property type="entry name" value="ALADIPTASE"/>
</dbReference>
<name>A0A1G9IKA8_9BACT</name>
<evidence type="ECO:0000256" key="11">
    <source>
        <dbReference type="ARBA" id="ARBA00023049"/>
    </source>
</evidence>
<dbReference type="AlphaFoldDB" id="A0A1G9IKA8"/>
<dbReference type="GO" id="GO:0016285">
    <property type="term" value="F:alanyl aminopeptidase activity"/>
    <property type="evidence" value="ECO:0007669"/>
    <property type="project" value="UniProtKB-EC"/>
</dbReference>
<dbReference type="Gene3D" id="1.10.390.10">
    <property type="entry name" value="Neutral Protease Domain 2"/>
    <property type="match status" value="1"/>
</dbReference>
<accession>A0A1G9IKA8</accession>
<evidence type="ECO:0000256" key="4">
    <source>
        <dbReference type="ARBA" id="ARBA00012564"/>
    </source>
</evidence>
<feature type="chain" id="PRO_5011438443" description="Aminopeptidase N" evidence="12">
    <location>
        <begin position="20"/>
        <end position="433"/>
    </location>
</feature>
<dbReference type="InterPro" id="IPR042097">
    <property type="entry name" value="Aminopeptidase_N-like_N_sf"/>
</dbReference>
<dbReference type="GO" id="GO:0005615">
    <property type="term" value="C:extracellular space"/>
    <property type="evidence" value="ECO:0007669"/>
    <property type="project" value="TreeGrafter"/>
</dbReference>
<dbReference type="Pfam" id="PF01433">
    <property type="entry name" value="Peptidase_M1"/>
    <property type="match status" value="1"/>
</dbReference>
<keyword evidence="11" id="KW-0482">Metalloprotease</keyword>
<evidence type="ECO:0000259" key="14">
    <source>
        <dbReference type="Pfam" id="PF17900"/>
    </source>
</evidence>
<dbReference type="InterPro" id="IPR014782">
    <property type="entry name" value="Peptidase_M1_dom"/>
</dbReference>
<dbReference type="GO" id="GO:0042277">
    <property type="term" value="F:peptide binding"/>
    <property type="evidence" value="ECO:0007669"/>
    <property type="project" value="TreeGrafter"/>
</dbReference>
<protein>
    <recommendedName>
        <fullName evidence="5">Aminopeptidase N</fullName>
        <ecNumber evidence="4">3.4.11.2</ecNumber>
    </recommendedName>
</protein>
<evidence type="ECO:0000256" key="1">
    <source>
        <dbReference type="ARBA" id="ARBA00000098"/>
    </source>
</evidence>
<evidence type="ECO:0000256" key="12">
    <source>
        <dbReference type="SAM" id="SignalP"/>
    </source>
</evidence>
<evidence type="ECO:0000256" key="7">
    <source>
        <dbReference type="ARBA" id="ARBA00022670"/>
    </source>
</evidence>
<evidence type="ECO:0000313" key="15">
    <source>
        <dbReference type="EMBL" id="SDL25562.1"/>
    </source>
</evidence>
<dbReference type="PANTHER" id="PTHR11533:SF174">
    <property type="entry name" value="PUROMYCIN-SENSITIVE AMINOPEPTIDASE-RELATED"/>
    <property type="match status" value="1"/>
</dbReference>
<reference evidence="15 16" key="1">
    <citation type="submission" date="2016-10" db="EMBL/GenBank/DDBJ databases">
        <authorList>
            <person name="de Groot N.N."/>
        </authorList>
    </citation>
    <scope>NUCLEOTIDE SEQUENCE [LARGE SCALE GENOMIC DNA]</scope>
    <source>
        <strain evidence="15 16">DSM 25186</strain>
    </source>
</reference>
<evidence type="ECO:0000256" key="3">
    <source>
        <dbReference type="ARBA" id="ARBA00010136"/>
    </source>
</evidence>
<keyword evidence="7" id="KW-0645">Protease</keyword>
<dbReference type="Pfam" id="PF17900">
    <property type="entry name" value="Peptidase_M1_N"/>
    <property type="match status" value="1"/>
</dbReference>
<organism evidence="15 16">
    <name type="scientific">Catalinimonas alkaloidigena</name>
    <dbReference type="NCBI Taxonomy" id="1075417"/>
    <lineage>
        <taxon>Bacteria</taxon>
        <taxon>Pseudomonadati</taxon>
        <taxon>Bacteroidota</taxon>
        <taxon>Cytophagia</taxon>
        <taxon>Cytophagales</taxon>
        <taxon>Catalimonadaceae</taxon>
        <taxon>Catalinimonas</taxon>
    </lineage>
</organism>
<keyword evidence="12" id="KW-0732">Signal</keyword>
<dbReference type="EMBL" id="FNFO01000005">
    <property type="protein sequence ID" value="SDL25562.1"/>
    <property type="molecule type" value="Genomic_DNA"/>
</dbReference>